<dbReference type="Proteomes" id="UP000463138">
    <property type="component" value="Unassembled WGS sequence"/>
</dbReference>
<gene>
    <name evidence="2" type="ORF">DT594_14545</name>
</gene>
<sequence>MDNLALQCRCGQIKGRAIKVNPADGTRVICYCKDCQAFAHALKAGAEVLDEQGGTDIYQLPPARLQIQQGLEQIRCLRLSEKGLYRWYAGCCNTPIGNSLAPRVPMIGLIHSFIVDPEREAKLGPVRACVNLRGATGQIPKSQLDAAPARGYVGKLMLKILVWKLSGQGRPNPLFSTKGQPLASPHILSPGEKL</sequence>
<dbReference type="EMBL" id="QOVF01000004">
    <property type="protein sequence ID" value="KAA0693598.1"/>
    <property type="molecule type" value="Genomic_DNA"/>
</dbReference>
<dbReference type="Pfam" id="PF19648">
    <property type="entry name" value="DUF6151"/>
    <property type="match status" value="1"/>
</dbReference>
<dbReference type="Gene3D" id="3.90.1590.10">
    <property type="entry name" value="glutathione-dependent formaldehyde- activating enzyme (gfa)"/>
    <property type="match status" value="1"/>
</dbReference>
<evidence type="ECO:0000256" key="1">
    <source>
        <dbReference type="SAM" id="MobiDB-lite"/>
    </source>
</evidence>
<evidence type="ECO:0000313" key="2">
    <source>
        <dbReference type="EMBL" id="KAA0693598.1"/>
    </source>
</evidence>
<keyword evidence="3" id="KW-1185">Reference proteome</keyword>
<organism evidence="2 3">
    <name type="scientific">Halopseudomonas laoshanensis</name>
    <dbReference type="NCBI Taxonomy" id="2268758"/>
    <lineage>
        <taxon>Bacteria</taxon>
        <taxon>Pseudomonadati</taxon>
        <taxon>Pseudomonadota</taxon>
        <taxon>Gammaproteobacteria</taxon>
        <taxon>Pseudomonadales</taxon>
        <taxon>Pseudomonadaceae</taxon>
        <taxon>Halopseudomonas</taxon>
    </lineage>
</organism>
<protein>
    <recommendedName>
        <fullName evidence="4">CENP-V/GFA domain-containing protein</fullName>
    </recommendedName>
</protein>
<dbReference type="RefSeq" id="WP_149333340.1">
    <property type="nucleotide sequence ID" value="NZ_QOVF01000004.1"/>
</dbReference>
<feature type="region of interest" description="Disordered" evidence="1">
    <location>
        <begin position="174"/>
        <end position="194"/>
    </location>
</feature>
<evidence type="ECO:0008006" key="4">
    <source>
        <dbReference type="Google" id="ProtNLM"/>
    </source>
</evidence>
<name>A0A7V7GSA0_9GAMM</name>
<proteinExistence type="predicted"/>
<reference evidence="2 3" key="1">
    <citation type="submission" date="2018-07" db="EMBL/GenBank/DDBJ databases">
        <title>Pseudomonas laoshanensis sp. nov., isolated from soil.</title>
        <authorList>
            <person name="Sun J."/>
            <person name="Yu L."/>
            <person name="Wang M."/>
            <person name="Zhang C."/>
        </authorList>
    </citation>
    <scope>NUCLEOTIDE SEQUENCE [LARGE SCALE GENOMIC DNA]</scope>
    <source>
        <strain evidence="2 3">Y22</strain>
    </source>
</reference>
<comment type="caution">
    <text evidence="2">The sequence shown here is derived from an EMBL/GenBank/DDBJ whole genome shotgun (WGS) entry which is preliminary data.</text>
</comment>
<accession>A0A7V7GSA0</accession>
<evidence type="ECO:0000313" key="3">
    <source>
        <dbReference type="Proteomes" id="UP000463138"/>
    </source>
</evidence>
<dbReference type="AlphaFoldDB" id="A0A7V7GSA0"/>
<dbReference type="OrthoDB" id="5500342at2"/>
<dbReference type="InterPro" id="IPR046149">
    <property type="entry name" value="DUF6151"/>
</dbReference>